<accession>A0ABQ3QTQ3</accession>
<dbReference type="RefSeq" id="WP_226599355.1">
    <property type="nucleotide sequence ID" value="NZ_BNDY01000017.1"/>
</dbReference>
<dbReference type="Pfam" id="PF17720">
    <property type="entry name" value="RLIG1"/>
    <property type="match status" value="1"/>
</dbReference>
<evidence type="ECO:0000313" key="1">
    <source>
        <dbReference type="EMBL" id="GHI40622.1"/>
    </source>
</evidence>
<sequence>MQKIPTLFVRDPEDRRYVLDLVSPGCEWVAAGEGVATRKYDGTCVMFDGAAWWARREVKPGNTPPPGFRAVSTDDVTGRTVGWEPVGQSSFAKFHGEALANIGQLVDPSKPFHAGTYELIGPKINGNPEGRPGHWLVAHAEADVISLPGRTFEELRTTVLKLAEVDHGEGLVFHHPDGRMAKIKARDFPRGAGSGARAR</sequence>
<keyword evidence="2" id="KW-1185">Reference proteome</keyword>
<dbReference type="EMBL" id="BNDY01000017">
    <property type="protein sequence ID" value="GHI40622.1"/>
    <property type="molecule type" value="Genomic_DNA"/>
</dbReference>
<comment type="caution">
    <text evidence="1">The sequence shown here is derived from an EMBL/GenBank/DDBJ whole genome shotgun (WGS) entry which is preliminary data.</text>
</comment>
<proteinExistence type="predicted"/>
<evidence type="ECO:0000313" key="2">
    <source>
        <dbReference type="Proteomes" id="UP001050808"/>
    </source>
</evidence>
<dbReference type="Proteomes" id="UP001050808">
    <property type="component" value="Unassembled WGS sequence"/>
</dbReference>
<evidence type="ECO:0008006" key="3">
    <source>
        <dbReference type="Google" id="ProtNLM"/>
    </source>
</evidence>
<reference evidence="1" key="1">
    <citation type="submission" date="2024-05" db="EMBL/GenBank/DDBJ databases">
        <title>Whole genome shotgun sequence of Streptomyces violascens NBRC 12920.</title>
        <authorList>
            <person name="Komaki H."/>
            <person name="Tamura T."/>
        </authorList>
    </citation>
    <scope>NUCLEOTIDE SEQUENCE</scope>
    <source>
        <strain evidence="1">NBRC 12920</strain>
    </source>
</reference>
<dbReference type="InterPro" id="IPR041211">
    <property type="entry name" value="RLIG1"/>
</dbReference>
<name>A0ABQ3QTQ3_9ACTN</name>
<protein>
    <recommendedName>
        <fullName evidence="3">RNA ligase domain-containing protein</fullName>
    </recommendedName>
</protein>
<gene>
    <name evidence="1" type="ORF">Sviol_50300</name>
</gene>
<organism evidence="1 2">
    <name type="scientific">Streptomyces violascens</name>
    <dbReference type="NCBI Taxonomy" id="67381"/>
    <lineage>
        <taxon>Bacteria</taxon>
        <taxon>Bacillati</taxon>
        <taxon>Actinomycetota</taxon>
        <taxon>Actinomycetes</taxon>
        <taxon>Kitasatosporales</taxon>
        <taxon>Streptomycetaceae</taxon>
        <taxon>Streptomyces</taxon>
    </lineage>
</organism>